<dbReference type="AlphaFoldDB" id="A0A327Y9H6"/>
<organism evidence="2 3">
    <name type="scientific">Salipiger aestuarii</name>
    <dbReference type="NCBI Taxonomy" id="568098"/>
    <lineage>
        <taxon>Bacteria</taxon>
        <taxon>Pseudomonadati</taxon>
        <taxon>Pseudomonadota</taxon>
        <taxon>Alphaproteobacteria</taxon>
        <taxon>Rhodobacterales</taxon>
        <taxon>Roseobacteraceae</taxon>
        <taxon>Salipiger</taxon>
    </lineage>
</organism>
<feature type="signal peptide" evidence="1">
    <location>
        <begin position="1"/>
        <end position="19"/>
    </location>
</feature>
<accession>A0A327Y9H6</accession>
<evidence type="ECO:0000313" key="3">
    <source>
        <dbReference type="Proteomes" id="UP000249165"/>
    </source>
</evidence>
<reference evidence="2 3" key="1">
    <citation type="submission" date="2018-06" db="EMBL/GenBank/DDBJ databases">
        <title>Genomic Encyclopedia of Archaeal and Bacterial Type Strains, Phase II (KMG-II): from individual species to whole genera.</title>
        <authorList>
            <person name="Goeker M."/>
        </authorList>
    </citation>
    <scope>NUCLEOTIDE SEQUENCE [LARGE SCALE GENOMIC DNA]</scope>
    <source>
        <strain evidence="2 3">DSM 22011</strain>
    </source>
</reference>
<dbReference type="RefSeq" id="WP_009503654.1">
    <property type="nucleotide sequence ID" value="NZ_LIGK01000012.1"/>
</dbReference>
<feature type="chain" id="PRO_5016459708" evidence="1">
    <location>
        <begin position="20"/>
        <end position="101"/>
    </location>
</feature>
<name>A0A327Y9H6_9RHOB</name>
<evidence type="ECO:0000313" key="2">
    <source>
        <dbReference type="EMBL" id="RAK16832.1"/>
    </source>
</evidence>
<proteinExistence type="predicted"/>
<dbReference type="Proteomes" id="UP000249165">
    <property type="component" value="Unassembled WGS sequence"/>
</dbReference>
<sequence length="101" mass="10618">MLRAFVLAALALAPVGALAEAGSADYAYVSALAAEGFEPFAVSQVGNASFGMRKGAEMYLCFIIDTNENQTRRQTVLLAELAGKAPDRAVPNIPLVCVLTQ</sequence>
<dbReference type="OrthoDB" id="7860632at2"/>
<dbReference type="EMBL" id="QLMG01000018">
    <property type="protein sequence ID" value="RAK16832.1"/>
    <property type="molecule type" value="Genomic_DNA"/>
</dbReference>
<keyword evidence="3" id="KW-1185">Reference proteome</keyword>
<protein>
    <submittedName>
        <fullName evidence="2">Uncharacterized protein</fullName>
    </submittedName>
</protein>
<keyword evidence="1" id="KW-0732">Signal</keyword>
<comment type="caution">
    <text evidence="2">The sequence shown here is derived from an EMBL/GenBank/DDBJ whole genome shotgun (WGS) entry which is preliminary data.</text>
</comment>
<gene>
    <name evidence="2" type="ORF">ATI53_101849</name>
</gene>
<evidence type="ECO:0000256" key="1">
    <source>
        <dbReference type="SAM" id="SignalP"/>
    </source>
</evidence>